<reference evidence="2 3" key="1">
    <citation type="journal article" date="2014" name="Genome Biol. Evol.">
        <title>Phylogenomics of "Candidatus Hepatoplasma crinochetorum," a Lineage of Mollicutes Associated with Noninsect Arthropods.</title>
        <authorList>
            <person name="Leclercq S."/>
            <person name="Dittmer J."/>
            <person name="Bouchon D."/>
            <person name="Cordaux R."/>
        </authorList>
    </citation>
    <scope>NUCLEOTIDE SEQUENCE [LARGE SCALE GENOMIC DNA]</scope>
    <source>
        <strain evidence="2 3">Av</strain>
    </source>
</reference>
<sequence length="220" mass="26497">MDKNVKIKELDLTLEEKNLIFNINKNLENSLYNNFSLQNQFFKNFNIISYDENNEINKKLLNNFENILNSSNYFYKEYLNKKNNINNKQFEFILEENSISKEINSFNFKLNNISKLFVEKEKSESLNFLNNIKSYNNKDLESKFINLHNKNLDKLNFLVKDNSILKIKSLENDFKLIKNIKNLNSDVKKFKKKHKWFWIVVIFLNIMLLGVFLWILIIII</sequence>
<dbReference type="HOGENOM" id="CLU_1254049_0_0_14"/>
<keyword evidence="1" id="KW-0472">Membrane</keyword>
<keyword evidence="1" id="KW-0812">Transmembrane</keyword>
<gene>
    <name evidence="2" type="ORF">X271_00091</name>
</gene>
<dbReference type="KEGG" id="hcr:X271_00091"/>
<evidence type="ECO:0000313" key="2">
    <source>
        <dbReference type="EMBL" id="AHK22204.1"/>
    </source>
</evidence>
<proteinExistence type="predicted"/>
<evidence type="ECO:0000313" key="3">
    <source>
        <dbReference type="Proteomes" id="UP000019450"/>
    </source>
</evidence>
<dbReference type="STRING" id="1427984.X271_00091"/>
<dbReference type="EMBL" id="CP006932">
    <property type="protein sequence ID" value="AHK22204.1"/>
    <property type="molecule type" value="Genomic_DNA"/>
</dbReference>
<feature type="transmembrane region" description="Helical" evidence="1">
    <location>
        <begin position="196"/>
        <end position="219"/>
    </location>
</feature>
<accession>W8GEH0</accession>
<organism evidence="2 3">
    <name type="scientific">Candidatus Hepatoplasma crinochetorum Av</name>
    <dbReference type="NCBI Taxonomy" id="1427984"/>
    <lineage>
        <taxon>Bacteria</taxon>
        <taxon>Bacillati</taxon>
        <taxon>Mycoplasmatota</taxon>
        <taxon>Mollicutes</taxon>
        <taxon>Candidatus Hepatoplasmataceae</taxon>
        <taxon>Candidatus Hepatoplasma</taxon>
    </lineage>
</organism>
<dbReference type="AlphaFoldDB" id="W8GEH0"/>
<evidence type="ECO:0000256" key="1">
    <source>
        <dbReference type="SAM" id="Phobius"/>
    </source>
</evidence>
<keyword evidence="3" id="KW-1185">Reference proteome</keyword>
<dbReference type="RefSeq" id="WP_025208505.1">
    <property type="nucleotide sequence ID" value="NZ_CP006932.1"/>
</dbReference>
<dbReference type="Proteomes" id="UP000019450">
    <property type="component" value="Chromosome"/>
</dbReference>
<keyword evidence="1" id="KW-1133">Transmembrane helix</keyword>
<name>W8GEH0_9MOLU</name>
<protein>
    <submittedName>
        <fullName evidence="2">Uncharacterized protein</fullName>
    </submittedName>
</protein>